<keyword evidence="10" id="KW-0443">Lipid metabolism</keyword>
<dbReference type="GO" id="GO:0009245">
    <property type="term" value="P:lipid A biosynthetic process"/>
    <property type="evidence" value="ECO:0007669"/>
    <property type="project" value="UniProtKB-KW"/>
</dbReference>
<evidence type="ECO:0000313" key="14">
    <source>
        <dbReference type="Proteomes" id="UP001415857"/>
    </source>
</evidence>
<keyword evidence="7" id="KW-0479">Metal-binding</keyword>
<dbReference type="GO" id="GO:0103117">
    <property type="term" value="F:UDP-3-O-acyl-N-acetylglucosamine deacetylase activity"/>
    <property type="evidence" value="ECO:0007669"/>
    <property type="project" value="UniProtKB-EC"/>
</dbReference>
<dbReference type="GO" id="GO:2001289">
    <property type="term" value="P:lipid X metabolic process"/>
    <property type="evidence" value="ECO:0007669"/>
    <property type="project" value="UniProtKB-ARBA"/>
</dbReference>
<organism evidence="13 14">
    <name type="scientific">Liquidambar formosana</name>
    <name type="common">Formosan gum</name>
    <dbReference type="NCBI Taxonomy" id="63359"/>
    <lineage>
        <taxon>Eukaryota</taxon>
        <taxon>Viridiplantae</taxon>
        <taxon>Streptophyta</taxon>
        <taxon>Embryophyta</taxon>
        <taxon>Tracheophyta</taxon>
        <taxon>Spermatophyta</taxon>
        <taxon>Magnoliopsida</taxon>
        <taxon>eudicotyledons</taxon>
        <taxon>Gunneridae</taxon>
        <taxon>Pentapetalae</taxon>
        <taxon>Saxifragales</taxon>
        <taxon>Altingiaceae</taxon>
        <taxon>Liquidambar</taxon>
    </lineage>
</organism>
<dbReference type="Proteomes" id="UP001415857">
    <property type="component" value="Unassembled WGS sequence"/>
</dbReference>
<dbReference type="GO" id="GO:0005739">
    <property type="term" value="C:mitochondrion"/>
    <property type="evidence" value="ECO:0007669"/>
    <property type="project" value="UniProtKB-ARBA"/>
</dbReference>
<dbReference type="GO" id="GO:0046872">
    <property type="term" value="F:metal ion binding"/>
    <property type="evidence" value="ECO:0007669"/>
    <property type="project" value="UniProtKB-KW"/>
</dbReference>
<dbReference type="EC" id="3.5.1.108" evidence="4"/>
<evidence type="ECO:0000256" key="2">
    <source>
        <dbReference type="ARBA" id="ARBA00005002"/>
    </source>
</evidence>
<dbReference type="InterPro" id="IPR015870">
    <property type="entry name" value="UDP-acyl_N-AcGlcN_deAcase_N"/>
</dbReference>
<keyword evidence="8" id="KW-0378">Hydrolase</keyword>
<name>A0AAP0RF05_LIQFO</name>
<evidence type="ECO:0000256" key="4">
    <source>
        <dbReference type="ARBA" id="ARBA00012745"/>
    </source>
</evidence>
<proteinExistence type="inferred from homology"/>
<evidence type="ECO:0000256" key="8">
    <source>
        <dbReference type="ARBA" id="ARBA00022801"/>
    </source>
</evidence>
<evidence type="ECO:0000256" key="12">
    <source>
        <dbReference type="ARBA" id="ARBA00024987"/>
    </source>
</evidence>
<dbReference type="PANTHER" id="PTHR33694">
    <property type="entry name" value="UDP-3-O-ACYL-N-ACETYLGLUCOSAMINE DEACETYLASE 1, MITOCHONDRIAL-RELATED"/>
    <property type="match status" value="1"/>
</dbReference>
<comment type="similarity">
    <text evidence="3">Belongs to the LpxC family.</text>
</comment>
<comment type="function">
    <text evidence="12">Involved in the biosynthesis of lipid A, a phosphorylated glycolipid that in bacteria anchors the lipopolysaccharide to the outer membrane of the cell. Lipid A-like molecules in plants may serve as structural components of the outer membranes of mitochondria and/or chloroplasts, or may be involved in signal transduction or plant defense responses.</text>
</comment>
<evidence type="ECO:0000256" key="6">
    <source>
        <dbReference type="ARBA" id="ARBA00022556"/>
    </source>
</evidence>
<evidence type="ECO:0000256" key="11">
    <source>
        <dbReference type="ARBA" id="ARBA00024535"/>
    </source>
</evidence>
<evidence type="ECO:0000256" key="1">
    <source>
        <dbReference type="ARBA" id="ARBA00001947"/>
    </source>
</evidence>
<dbReference type="HAMAP" id="MF_00388">
    <property type="entry name" value="LpxC"/>
    <property type="match status" value="1"/>
</dbReference>
<keyword evidence="5" id="KW-0444">Lipid biosynthesis</keyword>
<protein>
    <recommendedName>
        <fullName evidence="4">UDP-3-O-acyl-N-acetylglucosamine deacetylase</fullName>
        <ecNumber evidence="4">3.5.1.108</ecNumber>
    </recommendedName>
</protein>
<keyword evidence="14" id="KW-1185">Reference proteome</keyword>
<comment type="caution">
    <text evidence="13">The sequence shown here is derived from an EMBL/GenBank/DDBJ whole genome shotgun (WGS) entry which is preliminary data.</text>
</comment>
<evidence type="ECO:0000256" key="5">
    <source>
        <dbReference type="ARBA" id="ARBA00022516"/>
    </source>
</evidence>
<evidence type="ECO:0000256" key="7">
    <source>
        <dbReference type="ARBA" id="ARBA00022723"/>
    </source>
</evidence>
<keyword evidence="6" id="KW-0441">Lipid A biosynthesis</keyword>
<evidence type="ECO:0000313" key="13">
    <source>
        <dbReference type="EMBL" id="KAK9276183.1"/>
    </source>
</evidence>
<dbReference type="AlphaFoldDB" id="A0AAP0RF05"/>
<evidence type="ECO:0000256" key="10">
    <source>
        <dbReference type="ARBA" id="ARBA00023098"/>
    </source>
</evidence>
<evidence type="ECO:0000256" key="9">
    <source>
        <dbReference type="ARBA" id="ARBA00022833"/>
    </source>
</evidence>
<dbReference type="NCBIfam" id="TIGR00325">
    <property type="entry name" value="lpxC"/>
    <property type="match status" value="1"/>
</dbReference>
<accession>A0AAP0RF05</accession>
<evidence type="ECO:0000256" key="3">
    <source>
        <dbReference type="ARBA" id="ARBA00006170"/>
    </source>
</evidence>
<sequence length="356" mass="40060">MAPLFGWSKTRKSKSRQNVRPFAFLHSISQKRRRFVLLLDSGGHSFPFSDRPHDCRRRLQRLQTGRLQQTLAGYIERIGKSLHSGKVSTVKLWPEFAGEGKYFDFRSNLVPASIDFVEETPLCTTLRKDGYRVRTVEHLLSALEAMGVDNCRVEIESPDCEDGAVEVPILDGSAREWVEAIEQVGLKVAVDRDGNNREKMAPFLDEPVHVWRNDSFIAAFPSPKVHITYGINFPQVPAIGCQWFSSTPLDDFFYAKQIASSRTFCIYEEVERMRQVGLIRGGSMENAIVCSASKGWLNPPLRFHDEPCRHKVLDLIGDVSLFAQCGSQGLPVAHVVAYKGGHALHADFVRRLSGLS</sequence>
<dbReference type="Gene3D" id="3.30.1700.10">
    <property type="entry name" value="lpxc deacetylase, domain 2"/>
    <property type="match status" value="1"/>
</dbReference>
<dbReference type="EMBL" id="JBBPBK010000010">
    <property type="protein sequence ID" value="KAK9276183.1"/>
    <property type="molecule type" value="Genomic_DNA"/>
</dbReference>
<dbReference type="GO" id="GO:0016020">
    <property type="term" value="C:membrane"/>
    <property type="evidence" value="ECO:0007669"/>
    <property type="project" value="GOC"/>
</dbReference>
<dbReference type="PANTHER" id="PTHR33694:SF1">
    <property type="entry name" value="UDP-3-O-ACYL-N-ACETYLGLUCOSAMINE DEACETYLASE 1, MITOCHONDRIAL-RELATED"/>
    <property type="match status" value="1"/>
</dbReference>
<comment type="catalytic activity">
    <reaction evidence="11">
        <text>a UDP-3-O-[(3R)-3-hydroxyacyl]-N-acetyl-alpha-D-glucosamine + H2O = a UDP-3-O-[(3R)-3-hydroxyacyl]-alpha-D-glucosamine + acetate</text>
        <dbReference type="Rhea" id="RHEA:67816"/>
        <dbReference type="ChEBI" id="CHEBI:15377"/>
        <dbReference type="ChEBI" id="CHEBI:30089"/>
        <dbReference type="ChEBI" id="CHEBI:137740"/>
        <dbReference type="ChEBI" id="CHEBI:173225"/>
        <dbReference type="EC" id="3.5.1.108"/>
    </reaction>
</comment>
<reference evidence="13 14" key="1">
    <citation type="journal article" date="2024" name="Plant J.">
        <title>Genome sequences and population genomics reveal climatic adaptation and genomic divergence between two closely related sweetgum species.</title>
        <authorList>
            <person name="Xu W.Q."/>
            <person name="Ren C.Q."/>
            <person name="Zhang X.Y."/>
            <person name="Comes H.P."/>
            <person name="Liu X.H."/>
            <person name="Li Y.G."/>
            <person name="Kettle C.J."/>
            <person name="Jalonen R."/>
            <person name="Gaisberger H."/>
            <person name="Ma Y.Z."/>
            <person name="Qiu Y.X."/>
        </authorList>
    </citation>
    <scope>NUCLEOTIDE SEQUENCE [LARGE SCALE GENOMIC DNA]</scope>
    <source>
        <strain evidence="13">Hangzhou</strain>
    </source>
</reference>
<gene>
    <name evidence="13" type="ORF">L1049_005714</name>
</gene>
<comment type="cofactor">
    <cofactor evidence="1">
        <name>Zn(2+)</name>
        <dbReference type="ChEBI" id="CHEBI:29105"/>
    </cofactor>
</comment>
<dbReference type="InterPro" id="IPR020568">
    <property type="entry name" value="Ribosomal_Su5_D2-typ_SF"/>
</dbReference>
<dbReference type="InterPro" id="IPR011334">
    <property type="entry name" value="UDP-acyl_GlcNac_deAcase_C"/>
</dbReference>
<comment type="pathway">
    <text evidence="2">Glycolipid biosynthesis; lipid IV(A) biosynthesis; lipid IV(A) from (3R)-3-hydroxytetradecanoyl-[acyl-carrier-protein] and UDP-N-acetyl-alpha-D-glucosamine: step 2/6.</text>
</comment>
<dbReference type="InterPro" id="IPR004463">
    <property type="entry name" value="UDP-acyl_GlcNac_deAcase"/>
</dbReference>
<dbReference type="Pfam" id="PF03331">
    <property type="entry name" value="LpxC"/>
    <property type="match status" value="1"/>
</dbReference>
<dbReference type="SUPFAM" id="SSF54211">
    <property type="entry name" value="Ribosomal protein S5 domain 2-like"/>
    <property type="match status" value="2"/>
</dbReference>
<dbReference type="Gene3D" id="3.30.230.20">
    <property type="entry name" value="lpxc deacetylase, domain 1"/>
    <property type="match status" value="1"/>
</dbReference>
<keyword evidence="9" id="KW-0862">Zinc</keyword>